<evidence type="ECO:0000313" key="2">
    <source>
        <dbReference type="Proteomes" id="UP001060215"/>
    </source>
</evidence>
<comment type="caution">
    <text evidence="1">The sequence shown here is derived from an EMBL/GenBank/DDBJ whole genome shotgun (WGS) entry which is preliminary data.</text>
</comment>
<organism evidence="1 2">
    <name type="scientific">Camellia lanceoleosa</name>
    <dbReference type="NCBI Taxonomy" id="1840588"/>
    <lineage>
        <taxon>Eukaryota</taxon>
        <taxon>Viridiplantae</taxon>
        <taxon>Streptophyta</taxon>
        <taxon>Embryophyta</taxon>
        <taxon>Tracheophyta</taxon>
        <taxon>Spermatophyta</taxon>
        <taxon>Magnoliopsida</taxon>
        <taxon>eudicotyledons</taxon>
        <taxon>Gunneridae</taxon>
        <taxon>Pentapetalae</taxon>
        <taxon>asterids</taxon>
        <taxon>Ericales</taxon>
        <taxon>Theaceae</taxon>
        <taxon>Camellia</taxon>
    </lineage>
</organism>
<protein>
    <submittedName>
        <fullName evidence="1">Disease resistance protein</fullName>
    </submittedName>
</protein>
<gene>
    <name evidence="1" type="ORF">LOK49_LG10G02688</name>
</gene>
<accession>A0ACC0G8C3</accession>
<name>A0ACC0G8C3_9ERIC</name>
<proteinExistence type="predicted"/>
<evidence type="ECO:0000313" key="1">
    <source>
        <dbReference type="EMBL" id="KAI7996829.1"/>
    </source>
</evidence>
<sequence length="1388" mass="157252">MAVENSSVWGNFDRVKNSFRPPFGFMEFKSRISTLKEVMETLKNDEINIIGICGIGGVGKTTTVKQVAVKAQKQNLFDEIVMVVSGSLSTSLSNIQCQIADQLGLKLEGETLIERAACLRQRLANGKRILLALDEVSEKLDLEAIGIPIRGENRGCKVVLTSEKDVICIQMGAQKKIQVKPLTKEEAWHLFKEMAGDSVDAPDIRSIAEQVVTECVGLPLALRAIGRVLRNKSNSVWTDALKQLRDYRKPIRFEMVNVLLGPCEDTWEDTWEDAAHPWEDMAHTRLQFQMADAWEDACEDTSEVMAQPRLQFQMADAWEDACEDTWEDMAHPHLRLSYDSLEDEEMKSLFLLCCLYPAYHDIHIEELVRFGMGLRMFKDINGLEEARNRVQLLVDQLKSYCLLLDDGKDENERVKMHDIAHGVGRSGNNAFRILHGYRKWPTDITCEGDTYISMISDEIKELPGPLRCPKLRMLLLACMNNSLKTPNCFFEGMRTLQVLYLELSIALLPSSLQFLRNLHTLTLCLPNYELENITAIGELLNLEILSFCAPSVKVLPEEIGRLANLTLLDLKGCHRLERISPGVIPGLVRLQELYMMGSFSNWEADKGESKEGRRNASLRELQSLSDLKILEIYIPDAALLPRNPLFADLTKYKIRIGDNSWWSVFPFQKHLLLKLDKSIALHAGVSKLLKCTELLSLRGKGSRNVVHELVQDGVQHLKYLSIESCDMLFCLVDTTDLSLDSSAAIFPILETVKLDDLRRLKEICRGQLPEGSFGKLRTLILRLLPSLTHFLVEDPAQTTVSLHNLRSVEFDRCNGLRNLFSLSMAQGLVQLQELRISHCEMMKEVIWEGRGEDGHATNKIEFPRLEYMALIQLEGLTGFSRGVDKIEFPQLKKLHIKCLPKIMSFFPNESTLHSDENCSATLQSIFPQQVAFPSLEKLELVGLPNASDLWGSELSTESFCKLRSLKVEDCHGLVKNVVPVNIIKMSPNLEKVKIYNCDSVEDVFGFGGHQGIPVANIRRLIVRCCGSLRNLFSPSIVRGLMHLQELTIDGCSMMEEVIWEGRGEDGHVTNKNEFPCLEYISLTELEVLTGFSRGIDKIEFPQLKKLHIKYLPKVKSFFPSESILHSDENCNATLLSIFPQQVVFPCLEELELVDLPNASDLWCSELSTGSFCKLRSLMVKDCHGLVRNVVPAHILKVPPNLEKVEICNCDSVEEVFRLGGHQGNPLENIRTLIVRCCGSLRNMFSPSVARCFVHLQELIIHDCSAMEAVVASEDEEKMGGDRIYVTLFAQLKHLELKDLPSLGMFCHAIHDWEMPSLHYLEAVNCPEMQTFSPGFVHAPNLFQVEVEATFIRIKRDLNFFETQEEEEEDDYDEKEQEEEEEQGVSFNL</sequence>
<keyword evidence="2" id="KW-1185">Reference proteome</keyword>
<dbReference type="Proteomes" id="UP001060215">
    <property type="component" value="Chromosome 10"/>
</dbReference>
<reference evidence="1 2" key="1">
    <citation type="journal article" date="2022" name="Plant J.">
        <title>Chromosome-level genome of Camellia lanceoleosa provides a valuable resource for understanding genome evolution and self-incompatibility.</title>
        <authorList>
            <person name="Gong W."/>
            <person name="Xiao S."/>
            <person name="Wang L."/>
            <person name="Liao Z."/>
            <person name="Chang Y."/>
            <person name="Mo W."/>
            <person name="Hu G."/>
            <person name="Li W."/>
            <person name="Zhao G."/>
            <person name="Zhu H."/>
            <person name="Hu X."/>
            <person name="Ji K."/>
            <person name="Xiang X."/>
            <person name="Song Q."/>
            <person name="Yuan D."/>
            <person name="Jin S."/>
            <person name="Zhang L."/>
        </authorList>
    </citation>
    <scope>NUCLEOTIDE SEQUENCE [LARGE SCALE GENOMIC DNA]</scope>
    <source>
        <strain evidence="1">SQ_2022a</strain>
    </source>
</reference>
<dbReference type="EMBL" id="CM045767">
    <property type="protein sequence ID" value="KAI7996829.1"/>
    <property type="molecule type" value="Genomic_DNA"/>
</dbReference>